<feature type="compositionally biased region" description="Acidic residues" evidence="1">
    <location>
        <begin position="663"/>
        <end position="685"/>
    </location>
</feature>
<dbReference type="Gene3D" id="3.40.640.10">
    <property type="entry name" value="Type I PLP-dependent aspartate aminotransferase-like (Major domain)"/>
    <property type="match status" value="1"/>
</dbReference>
<evidence type="ECO:0008006" key="4">
    <source>
        <dbReference type="Google" id="ProtNLM"/>
    </source>
</evidence>
<feature type="region of interest" description="Disordered" evidence="1">
    <location>
        <begin position="495"/>
        <end position="538"/>
    </location>
</feature>
<feature type="compositionally biased region" description="Polar residues" evidence="1">
    <location>
        <begin position="567"/>
        <end position="576"/>
    </location>
</feature>
<gene>
    <name evidence="2" type="ORF">ERUC_LOCUS15278</name>
</gene>
<name>A0ABC8JU21_ERUVS</name>
<dbReference type="InterPro" id="IPR015424">
    <property type="entry name" value="PyrdxlP-dep_Trfase"/>
</dbReference>
<dbReference type="Proteomes" id="UP001642260">
    <property type="component" value="Unassembled WGS sequence"/>
</dbReference>
<feature type="region of interest" description="Disordered" evidence="1">
    <location>
        <begin position="554"/>
        <end position="617"/>
    </location>
</feature>
<evidence type="ECO:0000256" key="1">
    <source>
        <dbReference type="SAM" id="MobiDB-lite"/>
    </source>
</evidence>
<accession>A0ABC8JU21</accession>
<dbReference type="PANTHER" id="PTHR14237">
    <property type="entry name" value="MOLYBDOPTERIN COFACTOR SULFURASE MOSC"/>
    <property type="match status" value="1"/>
</dbReference>
<feature type="region of interest" description="Disordered" evidence="1">
    <location>
        <begin position="631"/>
        <end position="650"/>
    </location>
</feature>
<sequence length="867" mass="96532">MHISLWKPIYHCATAALALDKKSSRDVSESTKARKLHESKLREALEAASEDGLLVKSQDIEEEQEDDNNEPQDKSLGRSRSLARLNAQRDFLRATSIAAQRAFESEEALPELEEALNTFLTMYPKYQSSEKVDQLRNDEYFHLSLPKVCLDYCGFGLFSYLQTVHYWDTCTFSLSEISANLSNYALHGGAERGSIEHDIKVRIMDYLNIPENEYGLVFTVSRGSAFKLLAESYPFQTNKKLLTMFDHESQSVSLMGQCAKEKGAKVGSAWFKWPTLRLCSMDLKKEIMSKKKRKKDSATGLFVFPVQSRVTGSKYSYQWMALAQQNNWHVLLDAGALGPKDMDSLGLSLFRPDFIITSFYRVFGYDPTGFGCLLIKKSVISCLQSQSGKTSSGIVKITPEYPLYLNDSMDGLEGLTGIEDNDIALNGGTQLPAFSGVYTSAQVQDAYETDMVHELGSDKDGTSTVFEEADNISVGELIKSPVFSEDESDSQLWIDLGQSPADSDNKQKSPLLVVPQIHKRRISTKPASKAENGSNGGSHVLSFDAAVLSVSHEVGQASATGEEKTETNQIDTTSLRLHSEIEEEDEGSSSKMISEGNGNGLTSGTKESAIRRETEGEFRLLGRREKSQYNGGRLLVNEGEHPSKRRVSFRAVDHGEASVISLGDEEDEEEDEDGSNGADWDDDQREPEIVCRHIDHVNMLGLNKTTSRLRYLINWLVTSLLQLRLPSADPEGEHKNLVQIYGPKIKYERGSSVAFNVRDLKNGMVHPEIVQKLAEREGISLGIGYLSHIKIIDSLREDSSSWKQVDRDGKNKGFIRVEVVTASLGFLTNFEDVYRLWSFVAKFLSPGFAKQGTLPTVIEEDDGSSDT</sequence>
<comment type="caution">
    <text evidence="2">The sequence shown here is derived from an EMBL/GenBank/DDBJ whole genome shotgun (WGS) entry which is preliminary data.</text>
</comment>
<reference evidence="2 3" key="1">
    <citation type="submission" date="2022-03" db="EMBL/GenBank/DDBJ databases">
        <authorList>
            <person name="Macdonald S."/>
            <person name="Ahmed S."/>
            <person name="Newling K."/>
        </authorList>
    </citation>
    <scope>NUCLEOTIDE SEQUENCE [LARGE SCALE GENOMIC DNA]</scope>
</reference>
<dbReference type="InterPro" id="IPR015421">
    <property type="entry name" value="PyrdxlP-dep_Trfase_major"/>
</dbReference>
<feature type="region of interest" description="Disordered" evidence="1">
    <location>
        <begin position="656"/>
        <end position="685"/>
    </location>
</feature>
<evidence type="ECO:0000313" key="2">
    <source>
        <dbReference type="EMBL" id="CAH8339916.1"/>
    </source>
</evidence>
<dbReference type="EMBL" id="CAKOAT010141822">
    <property type="protein sequence ID" value="CAH8339916.1"/>
    <property type="molecule type" value="Genomic_DNA"/>
</dbReference>
<keyword evidence="3" id="KW-1185">Reference proteome</keyword>
<dbReference type="PANTHER" id="PTHR14237:SF95">
    <property type="entry name" value="EMB|CAB16785.1"/>
    <property type="match status" value="1"/>
</dbReference>
<dbReference type="InterPro" id="IPR015422">
    <property type="entry name" value="PyrdxlP-dep_Trfase_small"/>
</dbReference>
<evidence type="ECO:0000313" key="3">
    <source>
        <dbReference type="Proteomes" id="UP001642260"/>
    </source>
</evidence>
<organism evidence="2 3">
    <name type="scientific">Eruca vesicaria subsp. sativa</name>
    <name type="common">Garden rocket</name>
    <name type="synonym">Eruca sativa</name>
    <dbReference type="NCBI Taxonomy" id="29727"/>
    <lineage>
        <taxon>Eukaryota</taxon>
        <taxon>Viridiplantae</taxon>
        <taxon>Streptophyta</taxon>
        <taxon>Embryophyta</taxon>
        <taxon>Tracheophyta</taxon>
        <taxon>Spermatophyta</taxon>
        <taxon>Magnoliopsida</taxon>
        <taxon>eudicotyledons</taxon>
        <taxon>Gunneridae</taxon>
        <taxon>Pentapetalae</taxon>
        <taxon>rosids</taxon>
        <taxon>malvids</taxon>
        <taxon>Brassicales</taxon>
        <taxon>Brassicaceae</taxon>
        <taxon>Brassiceae</taxon>
        <taxon>Eruca</taxon>
    </lineage>
</organism>
<proteinExistence type="predicted"/>
<feature type="region of interest" description="Disordered" evidence="1">
    <location>
        <begin position="53"/>
        <end position="79"/>
    </location>
</feature>
<dbReference type="Gene3D" id="3.90.1150.10">
    <property type="entry name" value="Aspartate Aminotransferase, domain 1"/>
    <property type="match status" value="1"/>
</dbReference>
<dbReference type="SUPFAM" id="SSF53383">
    <property type="entry name" value="PLP-dependent transferases"/>
    <property type="match status" value="2"/>
</dbReference>
<protein>
    <recommendedName>
        <fullName evidence="4">Molybdenum cofactor sulfurase</fullName>
    </recommendedName>
</protein>
<feature type="compositionally biased region" description="Basic and acidic residues" evidence="1">
    <location>
        <begin position="608"/>
        <end position="617"/>
    </location>
</feature>
<feature type="compositionally biased region" description="Acidic residues" evidence="1">
    <location>
        <begin position="60"/>
        <end position="70"/>
    </location>
</feature>
<dbReference type="AlphaFoldDB" id="A0ABC8JU21"/>